<dbReference type="Gene3D" id="1.20.140.20">
    <property type="entry name" value="Alpha-ketoacid/pyruvate dehydrogenase kinase, N-terminal domain"/>
    <property type="match status" value="1"/>
</dbReference>
<evidence type="ECO:0000256" key="6">
    <source>
        <dbReference type="ARBA" id="ARBA00022840"/>
    </source>
</evidence>
<sequence>MHTSNENTLDINKLWINYSSNYFFKKKILNEKTNKYFIKYEKISLDKEKIKDLDKITLNSILFILSKRVLEFQELKAMIVMNIQVFENYDNLMKSLSNTITLSGKILNNQQDYDMQSFLQGLLDLHNDNLIDLSKGLMKCEEDGWITKDEISKFLNKDIKEMILLKLICQHHLTILKSLNNSAEKNQKDEEMIGIIHPNMNVSKLISHVNEFVNDMCFIKFDRTIPIRFIVGEDVEFPCVPVILEYIITEVLKNSSKAQIDNKTFDEPIQITILQNYNSKDNSTELEIRIRDFGNGISPAIEDKIQDFNFTTTSSNELNKAMQDNVMPGEQVNTVSGMGYGLGIIRNFVDLINDGNFKMCNLYGYGVDCYIRFKA</sequence>
<dbReference type="GO" id="GO:0004740">
    <property type="term" value="F:pyruvate dehydrogenase (acetyl-transferring) kinase activity"/>
    <property type="evidence" value="ECO:0007669"/>
    <property type="project" value="TreeGrafter"/>
</dbReference>
<dbReference type="AlphaFoldDB" id="A0A1B7THE5"/>
<comment type="subcellular location">
    <subcellularLocation>
        <location evidence="8">Mitochondrion matrix</location>
    </subcellularLocation>
</comment>
<evidence type="ECO:0000256" key="5">
    <source>
        <dbReference type="ARBA" id="ARBA00022777"/>
    </source>
</evidence>
<evidence type="ECO:0000256" key="3">
    <source>
        <dbReference type="ARBA" id="ARBA00022679"/>
    </source>
</evidence>
<accession>A0A1B7THE5</accession>
<comment type="similarity">
    <text evidence="1 8">Belongs to the PDK/BCKDK protein kinase family.</text>
</comment>
<evidence type="ECO:0000256" key="2">
    <source>
        <dbReference type="ARBA" id="ARBA00022553"/>
    </source>
</evidence>
<organism evidence="10 11">
    <name type="scientific">Hanseniaspora valbyensis NRRL Y-1626</name>
    <dbReference type="NCBI Taxonomy" id="766949"/>
    <lineage>
        <taxon>Eukaryota</taxon>
        <taxon>Fungi</taxon>
        <taxon>Dikarya</taxon>
        <taxon>Ascomycota</taxon>
        <taxon>Saccharomycotina</taxon>
        <taxon>Saccharomycetes</taxon>
        <taxon>Saccharomycodales</taxon>
        <taxon>Saccharomycodaceae</taxon>
        <taxon>Hanseniaspora</taxon>
    </lineage>
</organism>
<evidence type="ECO:0000313" key="10">
    <source>
        <dbReference type="EMBL" id="OBA28167.1"/>
    </source>
</evidence>
<keyword evidence="6 8" id="KW-0067">ATP-binding</keyword>
<dbReference type="PROSITE" id="PS50109">
    <property type="entry name" value="HIS_KIN"/>
    <property type="match status" value="1"/>
</dbReference>
<name>A0A1B7THE5_9ASCO</name>
<dbReference type="InterPro" id="IPR036784">
    <property type="entry name" value="AK/P_DHK_N_sf"/>
</dbReference>
<dbReference type="InterPro" id="IPR018955">
    <property type="entry name" value="BCDHK/PDK_N"/>
</dbReference>
<dbReference type="Proteomes" id="UP000092321">
    <property type="component" value="Unassembled WGS sequence"/>
</dbReference>
<dbReference type="Pfam" id="PF10436">
    <property type="entry name" value="BCDHK_Adom3"/>
    <property type="match status" value="1"/>
</dbReference>
<comment type="caution">
    <text evidence="10">The sequence shown here is derived from an EMBL/GenBank/DDBJ whole genome shotgun (WGS) entry which is preliminary data.</text>
</comment>
<dbReference type="PANTHER" id="PTHR11947">
    <property type="entry name" value="PYRUVATE DEHYDROGENASE KINASE"/>
    <property type="match status" value="1"/>
</dbReference>
<evidence type="ECO:0000259" key="9">
    <source>
        <dbReference type="PROSITE" id="PS50109"/>
    </source>
</evidence>
<dbReference type="InterPro" id="IPR005467">
    <property type="entry name" value="His_kinase_dom"/>
</dbReference>
<dbReference type="InterPro" id="IPR003594">
    <property type="entry name" value="HATPase_dom"/>
</dbReference>
<reference evidence="11" key="1">
    <citation type="journal article" date="2016" name="Proc. Natl. Acad. Sci. U.S.A.">
        <title>Comparative genomics of biotechnologically important yeasts.</title>
        <authorList>
            <person name="Riley R."/>
            <person name="Haridas S."/>
            <person name="Wolfe K.H."/>
            <person name="Lopes M.R."/>
            <person name="Hittinger C.T."/>
            <person name="Goeker M."/>
            <person name="Salamov A.A."/>
            <person name="Wisecaver J.H."/>
            <person name="Long T.M."/>
            <person name="Calvey C.H."/>
            <person name="Aerts A.L."/>
            <person name="Barry K.W."/>
            <person name="Choi C."/>
            <person name="Clum A."/>
            <person name="Coughlan A.Y."/>
            <person name="Deshpande S."/>
            <person name="Douglass A.P."/>
            <person name="Hanson S.J."/>
            <person name="Klenk H.-P."/>
            <person name="LaButti K.M."/>
            <person name="Lapidus A."/>
            <person name="Lindquist E.A."/>
            <person name="Lipzen A.M."/>
            <person name="Meier-Kolthoff J.P."/>
            <person name="Ohm R.A."/>
            <person name="Otillar R.P."/>
            <person name="Pangilinan J.L."/>
            <person name="Peng Y."/>
            <person name="Rokas A."/>
            <person name="Rosa C.A."/>
            <person name="Scheuner C."/>
            <person name="Sibirny A.A."/>
            <person name="Slot J.C."/>
            <person name="Stielow J.B."/>
            <person name="Sun H."/>
            <person name="Kurtzman C.P."/>
            <person name="Blackwell M."/>
            <person name="Grigoriev I.V."/>
            <person name="Jeffries T.W."/>
        </authorList>
    </citation>
    <scope>NUCLEOTIDE SEQUENCE [LARGE SCALE GENOMIC DNA]</scope>
    <source>
        <strain evidence="11">NRRL Y-1626</strain>
    </source>
</reference>
<dbReference type="EC" id="2.7.11.-" evidence="8"/>
<keyword evidence="2" id="KW-0597">Phosphoprotein</keyword>
<dbReference type="GO" id="GO:0005759">
    <property type="term" value="C:mitochondrial matrix"/>
    <property type="evidence" value="ECO:0007669"/>
    <property type="project" value="UniProtKB-SubCell"/>
</dbReference>
<gene>
    <name evidence="10" type="ORF">HANVADRAFT_51874</name>
</gene>
<evidence type="ECO:0000313" key="11">
    <source>
        <dbReference type="Proteomes" id="UP000092321"/>
    </source>
</evidence>
<evidence type="ECO:0000256" key="1">
    <source>
        <dbReference type="ARBA" id="ARBA00006155"/>
    </source>
</evidence>
<evidence type="ECO:0000256" key="8">
    <source>
        <dbReference type="RuleBase" id="RU366032"/>
    </source>
</evidence>
<proteinExistence type="inferred from homology"/>
<protein>
    <recommendedName>
        <fullName evidence="8">Protein-serine/threonine kinase</fullName>
        <ecNumber evidence="8">2.7.11.-</ecNumber>
    </recommendedName>
</protein>
<dbReference type="InterPro" id="IPR036890">
    <property type="entry name" value="HATPase_C_sf"/>
</dbReference>
<dbReference type="OrthoDB" id="3264224at2759"/>
<dbReference type="SUPFAM" id="SSF55874">
    <property type="entry name" value="ATPase domain of HSP90 chaperone/DNA topoisomerase II/histidine kinase"/>
    <property type="match status" value="1"/>
</dbReference>
<dbReference type="Pfam" id="PF02518">
    <property type="entry name" value="HATPase_c"/>
    <property type="match status" value="1"/>
</dbReference>
<evidence type="ECO:0000256" key="7">
    <source>
        <dbReference type="ARBA" id="ARBA00023128"/>
    </source>
</evidence>
<dbReference type="GO" id="GO:0005524">
    <property type="term" value="F:ATP binding"/>
    <property type="evidence" value="ECO:0007669"/>
    <property type="project" value="UniProtKB-UniRule"/>
</dbReference>
<dbReference type="SUPFAM" id="SSF69012">
    <property type="entry name" value="alpha-ketoacid dehydrogenase kinase, N-terminal domain"/>
    <property type="match status" value="1"/>
</dbReference>
<keyword evidence="7 8" id="KW-0496">Mitochondrion</keyword>
<dbReference type="InterPro" id="IPR039028">
    <property type="entry name" value="BCKD/PDK"/>
</dbReference>
<keyword evidence="3 8" id="KW-0808">Transferase</keyword>
<keyword evidence="11" id="KW-1185">Reference proteome</keyword>
<dbReference type="GO" id="GO:0010906">
    <property type="term" value="P:regulation of glucose metabolic process"/>
    <property type="evidence" value="ECO:0007669"/>
    <property type="project" value="TreeGrafter"/>
</dbReference>
<dbReference type="Gene3D" id="3.30.565.10">
    <property type="entry name" value="Histidine kinase-like ATPase, C-terminal domain"/>
    <property type="match status" value="1"/>
</dbReference>
<dbReference type="EMBL" id="LXPE01000005">
    <property type="protein sequence ID" value="OBA28167.1"/>
    <property type="molecule type" value="Genomic_DNA"/>
</dbReference>
<feature type="domain" description="Histidine kinase" evidence="9">
    <location>
        <begin position="244"/>
        <end position="375"/>
    </location>
</feature>
<keyword evidence="4 8" id="KW-0547">Nucleotide-binding</keyword>
<evidence type="ECO:0000256" key="4">
    <source>
        <dbReference type="ARBA" id="ARBA00022741"/>
    </source>
</evidence>
<dbReference type="PANTHER" id="PTHR11947:SF20">
    <property type="entry name" value="[3-METHYL-2-OXOBUTANOATE DEHYDROGENASE [LIPOAMIDE]] KINASE, MITOCHONDRIAL"/>
    <property type="match status" value="1"/>
</dbReference>
<keyword evidence="5 8" id="KW-0418">Kinase</keyword>